<proteinExistence type="predicted"/>
<evidence type="ECO:0000313" key="3">
    <source>
        <dbReference type="Proteomes" id="UP000073492"/>
    </source>
</evidence>
<dbReference type="EMBL" id="LFZO01000145">
    <property type="protein sequence ID" value="KXT12646.1"/>
    <property type="molecule type" value="Genomic_DNA"/>
</dbReference>
<gene>
    <name evidence="2" type="ORF">AC579_4211</name>
</gene>
<dbReference type="AlphaFoldDB" id="A0A139IDF4"/>
<dbReference type="Proteomes" id="UP000073492">
    <property type="component" value="Unassembled WGS sequence"/>
</dbReference>
<dbReference type="OrthoDB" id="3828405at2759"/>
<keyword evidence="3" id="KW-1185">Reference proteome</keyword>
<feature type="chain" id="PRO_5007297388" evidence="1">
    <location>
        <begin position="25"/>
        <end position="130"/>
    </location>
</feature>
<name>A0A139IDF4_9PEZI</name>
<organism evidence="2 3">
    <name type="scientific">Pseudocercospora musae</name>
    <dbReference type="NCBI Taxonomy" id="113226"/>
    <lineage>
        <taxon>Eukaryota</taxon>
        <taxon>Fungi</taxon>
        <taxon>Dikarya</taxon>
        <taxon>Ascomycota</taxon>
        <taxon>Pezizomycotina</taxon>
        <taxon>Dothideomycetes</taxon>
        <taxon>Dothideomycetidae</taxon>
        <taxon>Mycosphaerellales</taxon>
        <taxon>Mycosphaerellaceae</taxon>
        <taxon>Pseudocercospora</taxon>
    </lineage>
</organism>
<reference evidence="2 3" key="1">
    <citation type="submission" date="2015-07" db="EMBL/GenBank/DDBJ databases">
        <title>Comparative genomics of the Sigatoka disease complex on banana suggests a link between parallel evolutionary changes in Pseudocercospora fijiensis and Pseudocercospora eumusae and increased virulence on the banana host.</title>
        <authorList>
            <person name="Chang T.-C."/>
            <person name="Salvucci A."/>
            <person name="Crous P.W."/>
            <person name="Stergiopoulos I."/>
        </authorList>
    </citation>
    <scope>NUCLEOTIDE SEQUENCE [LARGE SCALE GENOMIC DNA]</scope>
    <source>
        <strain evidence="2 3">CBS 116634</strain>
    </source>
</reference>
<evidence type="ECO:0000256" key="1">
    <source>
        <dbReference type="SAM" id="SignalP"/>
    </source>
</evidence>
<keyword evidence="1" id="KW-0732">Signal</keyword>
<comment type="caution">
    <text evidence="2">The sequence shown here is derived from an EMBL/GenBank/DDBJ whole genome shotgun (WGS) entry which is preliminary data.</text>
</comment>
<accession>A0A139IDF4</accession>
<protein>
    <submittedName>
        <fullName evidence="2">Uncharacterized protein</fullName>
    </submittedName>
</protein>
<feature type="signal peptide" evidence="1">
    <location>
        <begin position="1"/>
        <end position="24"/>
    </location>
</feature>
<sequence>MRTFSIPLLLLALFALAIPQLASAGGVKISPGSFCKGKNPAVFEAINKFCSKTNLVVGSTYSRNGVKSNNRLATVRINGDCKPAQWVPQKYCKSQFYELCNRGDSNGANGARYGRNACQWWRIDSSSNGK</sequence>
<evidence type="ECO:0000313" key="2">
    <source>
        <dbReference type="EMBL" id="KXT12646.1"/>
    </source>
</evidence>